<feature type="region of interest" description="Disordered" evidence="1">
    <location>
        <begin position="264"/>
        <end position="404"/>
    </location>
</feature>
<gene>
    <name evidence="3" type="ORF">JMJ35_005939</name>
</gene>
<organism evidence="3 4">
    <name type="scientific">Cladonia borealis</name>
    <dbReference type="NCBI Taxonomy" id="184061"/>
    <lineage>
        <taxon>Eukaryota</taxon>
        <taxon>Fungi</taxon>
        <taxon>Dikarya</taxon>
        <taxon>Ascomycota</taxon>
        <taxon>Pezizomycotina</taxon>
        <taxon>Lecanoromycetes</taxon>
        <taxon>OSLEUM clade</taxon>
        <taxon>Lecanoromycetidae</taxon>
        <taxon>Lecanorales</taxon>
        <taxon>Lecanorineae</taxon>
        <taxon>Cladoniaceae</taxon>
        <taxon>Cladonia</taxon>
    </lineage>
</organism>
<keyword evidence="2" id="KW-1133">Transmembrane helix</keyword>
<name>A0AA39QZN8_9LECA</name>
<feature type="compositionally biased region" description="Polar residues" evidence="1">
    <location>
        <begin position="273"/>
        <end position="308"/>
    </location>
</feature>
<keyword evidence="2" id="KW-0472">Membrane</keyword>
<feature type="transmembrane region" description="Helical" evidence="2">
    <location>
        <begin position="234"/>
        <end position="256"/>
    </location>
</feature>
<evidence type="ECO:0000313" key="3">
    <source>
        <dbReference type="EMBL" id="KAK0511366.1"/>
    </source>
</evidence>
<feature type="region of interest" description="Disordered" evidence="1">
    <location>
        <begin position="191"/>
        <end position="213"/>
    </location>
</feature>
<proteinExistence type="predicted"/>
<feature type="compositionally biased region" description="Polar residues" evidence="1">
    <location>
        <begin position="347"/>
        <end position="356"/>
    </location>
</feature>
<feature type="compositionally biased region" description="Polar residues" evidence="1">
    <location>
        <begin position="325"/>
        <end position="337"/>
    </location>
</feature>
<protein>
    <submittedName>
        <fullName evidence="3">Uncharacterized protein</fullName>
    </submittedName>
</protein>
<reference evidence="3" key="1">
    <citation type="submission" date="2023-03" db="EMBL/GenBank/DDBJ databases">
        <title>Complete genome of Cladonia borealis.</title>
        <authorList>
            <person name="Park H."/>
        </authorList>
    </citation>
    <scope>NUCLEOTIDE SEQUENCE</scope>
    <source>
        <strain evidence="3">ANT050790</strain>
    </source>
</reference>
<keyword evidence="2" id="KW-0812">Transmembrane</keyword>
<dbReference type="AlphaFoldDB" id="A0AA39QZN8"/>
<feature type="compositionally biased region" description="Low complexity" evidence="1">
    <location>
        <begin position="191"/>
        <end position="201"/>
    </location>
</feature>
<sequence>MAHTEIALAKIPLASPQPTAPPHPRDLARRLFQRQLTAETCGWDNENPASPEQCSLGYVCAHNTAQNAMFCCESASFPTYCPHATTCLDSTAVAALCDVACLDNTAVNKCTSVGLEYCVTKVFSYSTLDGLVTEWENCGSAPETLSVFDQWNLNAALSGVGLPLSASASASSAGSIAPNFEVSFVTLSPSSSESTSTSALLGPTTTSTPARGGAIATPNAVPATSTKSGLSGGAIAGIVVGGIFFIVLALGMILLYRYKKGRNPPPAPPPQLTHDTTPQPTGMATVQQGSPPLSHRPSNFTMPSNAPSNAPLFPPTMDELGPEDSASQLGGPQSMVSQVRPPDVSSEVHSYPTSHSALGALPQISVQHGGQPVASPGTEFGSMPPHHAPDVNPGYTFVPKGPQQ</sequence>
<dbReference type="Proteomes" id="UP001166286">
    <property type="component" value="Unassembled WGS sequence"/>
</dbReference>
<accession>A0AA39QZN8</accession>
<evidence type="ECO:0000256" key="1">
    <source>
        <dbReference type="SAM" id="MobiDB-lite"/>
    </source>
</evidence>
<comment type="caution">
    <text evidence="3">The sequence shown here is derived from an EMBL/GenBank/DDBJ whole genome shotgun (WGS) entry which is preliminary data.</text>
</comment>
<evidence type="ECO:0000313" key="4">
    <source>
        <dbReference type="Proteomes" id="UP001166286"/>
    </source>
</evidence>
<dbReference type="EMBL" id="JAFEKC020000013">
    <property type="protein sequence ID" value="KAK0511366.1"/>
    <property type="molecule type" value="Genomic_DNA"/>
</dbReference>
<keyword evidence="4" id="KW-1185">Reference proteome</keyword>
<evidence type="ECO:0000256" key="2">
    <source>
        <dbReference type="SAM" id="Phobius"/>
    </source>
</evidence>